<protein>
    <submittedName>
        <fullName evidence="1">Uncharacterized protein</fullName>
    </submittedName>
</protein>
<sequence length="140" mass="15839">MNITTTVVLSENTPAHQTRVKQNLCRWALIELQAKGYSNRVINTAIIRALKDFQGRKLEFIRWVHNTPSYRQNSSFDPKKQSTFISKQAVPAMASVLKKKGYVDNAVEKLVHLMISHAGDTGQCSIASLWQSAKDWPAIR</sequence>
<comment type="caution">
    <text evidence="1">The sequence shown here is derived from an EMBL/GenBank/DDBJ whole genome shotgun (WGS) entry which is preliminary data.</text>
</comment>
<reference evidence="1 2" key="1">
    <citation type="submission" date="2014-06" db="EMBL/GenBank/DDBJ databases">
        <title>Whole Genome Sequences of Three Symbiotic Endozoicomonas Bacteria.</title>
        <authorList>
            <person name="Neave M.J."/>
            <person name="Apprill A."/>
            <person name="Voolstra C.R."/>
        </authorList>
    </citation>
    <scope>NUCLEOTIDE SEQUENCE [LARGE SCALE GENOMIC DNA]</scope>
    <source>
        <strain evidence="1 2">LMG 24815</strain>
    </source>
</reference>
<name>A0A081N069_9GAMM</name>
<accession>A0A081N069</accession>
<dbReference type="EMBL" id="JOKG01000005">
    <property type="protein sequence ID" value="KEQ11842.1"/>
    <property type="molecule type" value="Genomic_DNA"/>
</dbReference>
<evidence type="ECO:0000313" key="2">
    <source>
        <dbReference type="Proteomes" id="UP000028006"/>
    </source>
</evidence>
<dbReference type="Proteomes" id="UP000028006">
    <property type="component" value="Unassembled WGS sequence"/>
</dbReference>
<organism evidence="1 2">
    <name type="scientific">Endozoicomonas montiporae</name>
    <dbReference type="NCBI Taxonomy" id="1027273"/>
    <lineage>
        <taxon>Bacteria</taxon>
        <taxon>Pseudomonadati</taxon>
        <taxon>Pseudomonadota</taxon>
        <taxon>Gammaproteobacteria</taxon>
        <taxon>Oceanospirillales</taxon>
        <taxon>Endozoicomonadaceae</taxon>
        <taxon>Endozoicomonas</taxon>
    </lineage>
</organism>
<dbReference type="RefSeq" id="WP_034878989.1">
    <property type="nucleotide sequence ID" value="NZ_JOKG01000005.1"/>
</dbReference>
<dbReference type="AlphaFoldDB" id="A0A081N069"/>
<proteinExistence type="predicted"/>
<keyword evidence="2" id="KW-1185">Reference proteome</keyword>
<gene>
    <name evidence="1" type="ORF">GZ77_22195</name>
</gene>
<evidence type="ECO:0000313" key="1">
    <source>
        <dbReference type="EMBL" id="KEQ11842.1"/>
    </source>
</evidence>